<comment type="similarity">
    <text evidence="2">Belongs to the binding-protein-dependent transport system permease family. CysTW subfamily.</text>
</comment>
<reference evidence="10 11" key="1">
    <citation type="submission" date="2019-12" db="EMBL/GenBank/DDBJ databases">
        <authorList>
            <person name="An T."/>
        </authorList>
    </citation>
    <scope>NUCLEOTIDE SEQUENCE [LARGE SCALE GENOMIC DNA]</scope>
    <source>
        <strain evidence="10 11">JCM 19900</strain>
    </source>
</reference>
<accession>A0ABY7RQU8</accession>
<name>A0ABY7RQU8_9DEIN</name>
<dbReference type="CDD" id="cd06261">
    <property type="entry name" value="TM_PBP2"/>
    <property type="match status" value="1"/>
</dbReference>
<keyword evidence="6 8" id="KW-1133">Transmembrane helix</keyword>
<keyword evidence="7 8" id="KW-0472">Membrane</keyword>
<dbReference type="InterPro" id="IPR035906">
    <property type="entry name" value="MetI-like_sf"/>
</dbReference>
<evidence type="ECO:0000313" key="10">
    <source>
        <dbReference type="EMBL" id="WCM40038.1"/>
    </source>
</evidence>
<keyword evidence="4" id="KW-1003">Cell membrane</keyword>
<dbReference type="SUPFAM" id="SSF161098">
    <property type="entry name" value="MetI-like"/>
    <property type="match status" value="1"/>
</dbReference>
<keyword evidence="3 8" id="KW-0813">Transport</keyword>
<evidence type="ECO:0000256" key="2">
    <source>
        <dbReference type="ARBA" id="ARBA00007069"/>
    </source>
</evidence>
<keyword evidence="5 8" id="KW-0812">Transmembrane</keyword>
<evidence type="ECO:0000256" key="5">
    <source>
        <dbReference type="ARBA" id="ARBA00022692"/>
    </source>
</evidence>
<evidence type="ECO:0000259" key="9">
    <source>
        <dbReference type="PROSITE" id="PS50928"/>
    </source>
</evidence>
<dbReference type="PROSITE" id="PS50928">
    <property type="entry name" value="ABC_TM1"/>
    <property type="match status" value="1"/>
</dbReference>
<dbReference type="PANTHER" id="PTHR42929">
    <property type="entry name" value="INNER MEMBRANE ABC TRANSPORTER PERMEASE PROTEIN YDCU-RELATED-RELATED"/>
    <property type="match status" value="1"/>
</dbReference>
<organism evidence="10 11">
    <name type="scientific">Thermus antranikianii</name>
    <dbReference type="NCBI Taxonomy" id="88190"/>
    <lineage>
        <taxon>Bacteria</taxon>
        <taxon>Thermotogati</taxon>
        <taxon>Deinococcota</taxon>
        <taxon>Deinococci</taxon>
        <taxon>Thermales</taxon>
        <taxon>Thermaceae</taxon>
        <taxon>Thermus</taxon>
    </lineage>
</organism>
<evidence type="ECO:0000256" key="1">
    <source>
        <dbReference type="ARBA" id="ARBA00004651"/>
    </source>
</evidence>
<dbReference type="PANTHER" id="PTHR42929:SF1">
    <property type="entry name" value="INNER MEMBRANE ABC TRANSPORTER PERMEASE PROTEIN YDCU-RELATED"/>
    <property type="match status" value="1"/>
</dbReference>
<dbReference type="Pfam" id="PF00528">
    <property type="entry name" value="BPD_transp_1"/>
    <property type="match status" value="1"/>
</dbReference>
<evidence type="ECO:0000256" key="8">
    <source>
        <dbReference type="RuleBase" id="RU363032"/>
    </source>
</evidence>
<keyword evidence="11" id="KW-1185">Reference proteome</keyword>
<feature type="transmembrane region" description="Helical" evidence="8">
    <location>
        <begin position="104"/>
        <end position="127"/>
    </location>
</feature>
<feature type="transmembrane region" description="Helical" evidence="8">
    <location>
        <begin position="252"/>
        <end position="274"/>
    </location>
</feature>
<gene>
    <name evidence="10" type="ORF">GO600_08005</name>
</gene>
<sequence>MNEAATPWQRAFRVLVTVGPGGLWLLVFVLLPTLLVLLASLLTRGPYGELTGPWGFHNYAKLLHPVYLEAFAQSLLVGVLATLISALLGYPLAFYIARHPRRDLLLFLLLLPFLTNFLIRVYAWLVLLQREGLVNAFLGAFGLGPLVLYPSFLAVLLATVYTFLPFFVLPVYASVERLDWQLLEAAYDLGARPVKAFLHAVLPQTYPGLFAGSVLVFIPAMGTFVVADLLGAGRVVLIGNLIQQQFGITRDWAFGAALSVFLMGFVLLSLYLYARLQGERGLGHGRSPYLEDLV</sequence>
<dbReference type="Gene3D" id="1.10.3720.10">
    <property type="entry name" value="MetI-like"/>
    <property type="match status" value="1"/>
</dbReference>
<evidence type="ECO:0000256" key="3">
    <source>
        <dbReference type="ARBA" id="ARBA00022448"/>
    </source>
</evidence>
<evidence type="ECO:0000256" key="6">
    <source>
        <dbReference type="ARBA" id="ARBA00022989"/>
    </source>
</evidence>
<feature type="transmembrane region" description="Helical" evidence="8">
    <location>
        <begin position="21"/>
        <end position="42"/>
    </location>
</feature>
<proteinExistence type="inferred from homology"/>
<evidence type="ECO:0000313" key="11">
    <source>
        <dbReference type="Proteomes" id="UP001317488"/>
    </source>
</evidence>
<evidence type="ECO:0000256" key="7">
    <source>
        <dbReference type="ARBA" id="ARBA00023136"/>
    </source>
</evidence>
<comment type="subcellular location">
    <subcellularLocation>
        <location evidence="1 8">Cell membrane</location>
        <topology evidence="1 8">Multi-pass membrane protein</topology>
    </subcellularLocation>
</comment>
<dbReference type="InterPro" id="IPR000515">
    <property type="entry name" value="MetI-like"/>
</dbReference>
<dbReference type="EMBL" id="CP046617">
    <property type="protein sequence ID" value="WCM40038.1"/>
    <property type="molecule type" value="Genomic_DNA"/>
</dbReference>
<feature type="transmembrane region" description="Helical" evidence="8">
    <location>
        <begin position="71"/>
        <end position="97"/>
    </location>
</feature>
<dbReference type="RefSeq" id="WP_051209127.1">
    <property type="nucleotide sequence ID" value="NZ_CP046617.1"/>
</dbReference>
<dbReference type="Proteomes" id="UP001317488">
    <property type="component" value="Chromosome"/>
</dbReference>
<feature type="domain" description="ABC transmembrane type-1" evidence="9">
    <location>
        <begin position="71"/>
        <end position="273"/>
    </location>
</feature>
<feature type="transmembrane region" description="Helical" evidence="8">
    <location>
        <begin position="209"/>
        <end position="232"/>
    </location>
</feature>
<feature type="transmembrane region" description="Helical" evidence="8">
    <location>
        <begin position="147"/>
        <end position="173"/>
    </location>
</feature>
<protein>
    <submittedName>
        <fullName evidence="10">ABC transporter permease subunit</fullName>
    </submittedName>
</protein>
<evidence type="ECO:0000256" key="4">
    <source>
        <dbReference type="ARBA" id="ARBA00022475"/>
    </source>
</evidence>